<evidence type="ECO:0000256" key="10">
    <source>
        <dbReference type="ARBA" id="ARBA00081288"/>
    </source>
</evidence>
<reference evidence="12 13" key="1">
    <citation type="journal article" date="2013" name="Genome Announc.">
        <title>Draft Genome Sequence of Sphingobium quisquiliarum Strain P25T, a Novel Hexachlorocyclohexane (HCH)-Degrading Bacterium Isolated from an HCH Dumpsite.</title>
        <authorList>
            <person name="Kumar Singh A."/>
            <person name="Sangwan N."/>
            <person name="Sharma A."/>
            <person name="Gupta V."/>
            <person name="Khurana J.P."/>
            <person name="Lal R."/>
        </authorList>
    </citation>
    <scope>NUCLEOTIDE SEQUENCE [LARGE SCALE GENOMIC DNA]</scope>
    <source>
        <strain evidence="12 13">P25</strain>
    </source>
</reference>
<dbReference type="EMBL" id="ATHO01000005">
    <property type="protein sequence ID" value="EQB15048.1"/>
    <property type="molecule type" value="Genomic_DNA"/>
</dbReference>
<evidence type="ECO:0000256" key="2">
    <source>
        <dbReference type="ARBA" id="ARBA00011881"/>
    </source>
</evidence>
<dbReference type="GO" id="GO:0000166">
    <property type="term" value="F:nucleotide binding"/>
    <property type="evidence" value="ECO:0007669"/>
    <property type="project" value="UniProtKB-KW"/>
</dbReference>
<name>T0HSE2_9SPHN</name>
<dbReference type="Pfam" id="PF03358">
    <property type="entry name" value="FMN_red"/>
    <property type="match status" value="1"/>
</dbReference>
<keyword evidence="6" id="KW-0521">NADP</keyword>
<dbReference type="InterPro" id="IPR029039">
    <property type="entry name" value="Flavoprotein-like_sf"/>
</dbReference>
<evidence type="ECO:0000313" key="13">
    <source>
        <dbReference type="Proteomes" id="UP000015525"/>
    </source>
</evidence>
<gene>
    <name evidence="12" type="ORF">L288_00525</name>
</gene>
<proteinExistence type="inferred from homology"/>
<evidence type="ECO:0000313" key="12">
    <source>
        <dbReference type="EMBL" id="EQB15048.1"/>
    </source>
</evidence>
<dbReference type="SUPFAM" id="SSF52218">
    <property type="entry name" value="Flavoproteins"/>
    <property type="match status" value="1"/>
</dbReference>
<dbReference type="RefSeq" id="WP_021236444.1">
    <property type="nucleotide sequence ID" value="NZ_ATHO01000005.1"/>
</dbReference>
<dbReference type="GO" id="GO:0016655">
    <property type="term" value="F:oxidoreductase activity, acting on NAD(P)H, quinone or similar compound as acceptor"/>
    <property type="evidence" value="ECO:0007669"/>
    <property type="project" value="TreeGrafter"/>
</dbReference>
<dbReference type="GO" id="GO:0052873">
    <property type="term" value="F:FMN reductase (NADPH) activity"/>
    <property type="evidence" value="ECO:0007669"/>
    <property type="project" value="UniProtKB-ARBA"/>
</dbReference>
<dbReference type="PATRIC" id="fig|1329909.3.peg.94"/>
<dbReference type="NCBIfam" id="TIGR02690">
    <property type="entry name" value="resist_ArsH"/>
    <property type="match status" value="1"/>
</dbReference>
<protein>
    <recommendedName>
        <fullName evidence="9">NADPH-dependent FMN reductase ArsH</fullName>
    </recommendedName>
    <alternativeName>
        <fullName evidence="10">Arsenical resistance operon protein ArsH</fullName>
    </alternativeName>
</protein>
<comment type="cofactor">
    <cofactor evidence="1">
        <name>FMN</name>
        <dbReference type="ChEBI" id="CHEBI:58210"/>
    </cofactor>
</comment>
<evidence type="ECO:0000256" key="4">
    <source>
        <dbReference type="ARBA" id="ARBA00022643"/>
    </source>
</evidence>
<comment type="similarity">
    <text evidence="8">Belongs to the ArsH family.</text>
</comment>
<evidence type="ECO:0000256" key="8">
    <source>
        <dbReference type="ARBA" id="ARBA00060727"/>
    </source>
</evidence>
<dbReference type="Proteomes" id="UP000015525">
    <property type="component" value="Unassembled WGS sequence"/>
</dbReference>
<organism evidence="12 13">
    <name type="scientific">Sphingobium quisquiliarum P25</name>
    <dbReference type="NCBI Taxonomy" id="1329909"/>
    <lineage>
        <taxon>Bacteria</taxon>
        <taxon>Pseudomonadati</taxon>
        <taxon>Pseudomonadota</taxon>
        <taxon>Alphaproteobacteria</taxon>
        <taxon>Sphingomonadales</taxon>
        <taxon>Sphingomonadaceae</taxon>
        <taxon>Sphingobium</taxon>
    </lineage>
</organism>
<evidence type="ECO:0000256" key="6">
    <source>
        <dbReference type="ARBA" id="ARBA00022857"/>
    </source>
</evidence>
<comment type="subunit">
    <text evidence="2">Homotetramer.</text>
</comment>
<evidence type="ECO:0000256" key="3">
    <source>
        <dbReference type="ARBA" id="ARBA00022630"/>
    </source>
</evidence>
<evidence type="ECO:0000256" key="5">
    <source>
        <dbReference type="ARBA" id="ARBA00022741"/>
    </source>
</evidence>
<evidence type="ECO:0000259" key="11">
    <source>
        <dbReference type="Pfam" id="PF03358"/>
    </source>
</evidence>
<keyword evidence="5" id="KW-0547">Nucleotide-binding</keyword>
<comment type="caution">
    <text evidence="12">The sequence shown here is derived from an EMBL/GenBank/DDBJ whole genome shotgun (WGS) entry which is preliminary data.</text>
</comment>
<dbReference type="PANTHER" id="PTHR43590">
    <property type="entry name" value="ARSENIC RESISTANCE PROTEIN ARSH (AFU_ORTHOLOGUE AFUA_5G15030)"/>
    <property type="match status" value="1"/>
</dbReference>
<keyword evidence="4" id="KW-0288">FMN</keyword>
<keyword evidence="3" id="KW-0285">Flavoprotein</keyword>
<keyword evidence="7" id="KW-0560">Oxidoreductase</keyword>
<evidence type="ECO:0000256" key="1">
    <source>
        <dbReference type="ARBA" id="ARBA00001917"/>
    </source>
</evidence>
<evidence type="ECO:0000256" key="7">
    <source>
        <dbReference type="ARBA" id="ARBA00023002"/>
    </source>
</evidence>
<dbReference type="FunFam" id="3.40.50.360:FF:000027">
    <property type="entry name" value="Arsenical resistance protein ArsH"/>
    <property type="match status" value="1"/>
</dbReference>
<feature type="domain" description="NADPH-dependent FMN reductase-like" evidence="11">
    <location>
        <begin position="36"/>
        <end position="180"/>
    </location>
</feature>
<sequence length="246" mass="27601">MTRLRRLCDPDDVPALDRGMVIDRPGVGMGDDQPPPRILLLYGSLRERSFSRLAVEEAARLLILFGAEVRIFDPSDLPLPDQVTGDDHPAVHELRQHALWSEGMVWCSPERHGQITSIMKAQIDHLPLEFGGMRPTQGRTLAVMQVSGGSQSFNAVNTLRLLGRWMRMITIPNQSSVAMAFKEFDESGRMRPSSYYDRIVDVMEELVRFTVLTRSHTGQLVNRYSERKAAQAKRDAATDLASQAVA</sequence>
<dbReference type="InterPro" id="IPR005025">
    <property type="entry name" value="FMN_Rdtase-like_dom"/>
</dbReference>
<accession>T0HSE2</accession>
<dbReference type="InterPro" id="IPR014063">
    <property type="entry name" value="Arsenate-R_ArsH"/>
</dbReference>
<keyword evidence="13" id="KW-1185">Reference proteome</keyword>
<dbReference type="AlphaFoldDB" id="T0HSE2"/>
<dbReference type="Gene3D" id="3.40.50.360">
    <property type="match status" value="1"/>
</dbReference>
<dbReference type="PANTHER" id="PTHR43590:SF1">
    <property type="entry name" value="ARSENIC RESISTANCE PROTEIN ARSH (AFU_ORTHOLOGUE AFUA_5G15030)"/>
    <property type="match status" value="1"/>
</dbReference>
<evidence type="ECO:0000256" key="9">
    <source>
        <dbReference type="ARBA" id="ARBA00073853"/>
    </source>
</evidence>